<dbReference type="RefSeq" id="WP_315726787.1">
    <property type="nucleotide sequence ID" value="NZ_JAVUPU010000005.1"/>
</dbReference>
<evidence type="ECO:0000256" key="1">
    <source>
        <dbReference type="SAM" id="Phobius"/>
    </source>
</evidence>
<proteinExistence type="predicted"/>
<comment type="caution">
    <text evidence="2">The sequence shown here is derived from an EMBL/GenBank/DDBJ whole genome shotgun (WGS) entry which is preliminary data.</text>
</comment>
<keyword evidence="1" id="KW-1133">Transmembrane helix</keyword>
<reference evidence="2 3" key="1">
    <citation type="submission" date="2023-05" db="EMBL/GenBank/DDBJ databases">
        <authorList>
            <person name="Guo Y."/>
        </authorList>
    </citation>
    <scope>NUCLEOTIDE SEQUENCE [LARGE SCALE GENOMIC DNA]</scope>
    <source>
        <strain evidence="2 3">GR2756</strain>
    </source>
</reference>
<name>A0ABU3Q8G5_9SPHN</name>
<accession>A0ABU3Q8G5</accession>
<protein>
    <submittedName>
        <fullName evidence="2">Uncharacterized protein</fullName>
    </submittedName>
</protein>
<organism evidence="2 3">
    <name type="scientific">Sphingosinicella rhizophila</name>
    <dbReference type="NCBI Taxonomy" id="3050082"/>
    <lineage>
        <taxon>Bacteria</taxon>
        <taxon>Pseudomonadati</taxon>
        <taxon>Pseudomonadota</taxon>
        <taxon>Alphaproteobacteria</taxon>
        <taxon>Sphingomonadales</taxon>
        <taxon>Sphingosinicellaceae</taxon>
        <taxon>Sphingosinicella</taxon>
    </lineage>
</organism>
<keyword evidence="1" id="KW-0472">Membrane</keyword>
<dbReference type="EMBL" id="JAVUPU010000005">
    <property type="protein sequence ID" value="MDT9599700.1"/>
    <property type="molecule type" value="Genomic_DNA"/>
</dbReference>
<evidence type="ECO:0000313" key="2">
    <source>
        <dbReference type="EMBL" id="MDT9599700.1"/>
    </source>
</evidence>
<feature type="transmembrane region" description="Helical" evidence="1">
    <location>
        <begin position="12"/>
        <end position="31"/>
    </location>
</feature>
<evidence type="ECO:0000313" key="3">
    <source>
        <dbReference type="Proteomes" id="UP001259572"/>
    </source>
</evidence>
<sequence length="409" mass="44376">MRARLQGLSAGRAGKTLLLVIGAIFMAWLVFKTSAVDGLLRARPNAAARVAPDDPRPVMEVAMQEFRRRNGTLSRVKSTRAINAISGAPLAEEPFLLAGLIARVNGDAARGERLLAEARRRNPRSRTARLVLLDGYLQSNQVAAASAEIRVLNALVPQVATVLVPELARMVRNPRTRPAMMRVLEGDAIMRQSVLEQLASSGADPDLILRIAQTDRASGSARAAPWQGLLIQKLIDKGDVRRAHRLWQSFIGARETQDAKSVYDGSFKGLPGAAPFNWKLTQGTAGVAEPARSGGLEVAFYGRLPTELASQMLMLRPGRYRLQFRVEGSAKGEGSRLVWVVACHKAKSPLLELPLKNISYATRRIVADFNVPASGCPAQWLRLSGINGEFATAQNVTIGEVEIRKAGKS</sequence>
<dbReference type="Proteomes" id="UP001259572">
    <property type="component" value="Unassembled WGS sequence"/>
</dbReference>
<gene>
    <name evidence="2" type="ORF">RQX22_12130</name>
</gene>
<keyword evidence="3" id="KW-1185">Reference proteome</keyword>
<keyword evidence="1" id="KW-0812">Transmembrane</keyword>